<dbReference type="AntiFam" id="ANF00057">
    <property type="entry name" value="Translation of E. coli type CRISPR repeat"/>
</dbReference>
<evidence type="ECO:0000313" key="2">
    <source>
        <dbReference type="EMBL" id="KAB8288562.1"/>
    </source>
</evidence>
<reference evidence="2 3" key="1">
    <citation type="submission" date="2019-10" db="EMBL/GenBank/DDBJ databases">
        <title>Characterization of the phylogenetic diversity of two novel species belonging to the genus Bifidobacterium: Bifidobacterium cebidarum sp. nov. and Bifidobacterium leontopitheci sp. nov.</title>
        <authorList>
            <person name="Lugli G.A."/>
            <person name="Duranti S."/>
            <person name="Milani C."/>
            <person name="Turroni F."/>
            <person name="Ventura M."/>
        </authorList>
    </citation>
    <scope>NUCLEOTIDE SEQUENCE [LARGE SCALE GENOMIC DNA]</scope>
    <source>
        <strain evidence="2 3">DSM 100688</strain>
    </source>
</reference>
<keyword evidence="3" id="KW-1185">Reference proteome</keyword>
<feature type="compositionally biased region" description="Polar residues" evidence="1">
    <location>
        <begin position="101"/>
        <end position="111"/>
    </location>
</feature>
<evidence type="ECO:0000313" key="3">
    <source>
        <dbReference type="Proteomes" id="UP000482084"/>
    </source>
</evidence>
<feature type="compositionally biased region" description="Polar residues" evidence="1">
    <location>
        <begin position="60"/>
        <end position="73"/>
    </location>
</feature>
<sequence length="192" mass="20896">MQGWQQGTHGRATTRHSDAGIIPAGAGSMCRTRSRPPIPRDHPRGCGEHSFMYDHERQLSQDGPYTVSKQPESPNERSVEMQTTPPAKRHATHDAPRYPKNRSQTTITTGDASGHPDYCGHTAKSMGRIGCMSVRRIGTEGEAGTVGLPSPLRGESVDAYGSSTRRCNSSLRTYSRSGRKIGCMSVEEGREA</sequence>
<comment type="caution">
    <text evidence="2">The sequence shown here is derived from an EMBL/GenBank/DDBJ whole genome shotgun (WGS) entry which is preliminary data.</text>
</comment>
<dbReference type="AlphaFoldDB" id="A0A6L4X1Q5"/>
<organism evidence="2 3">
    <name type="scientific">Bifidobacterium ramosum</name>
    <dbReference type="NCBI Taxonomy" id="1798158"/>
    <lineage>
        <taxon>Bacteria</taxon>
        <taxon>Bacillati</taxon>
        <taxon>Actinomycetota</taxon>
        <taxon>Actinomycetes</taxon>
        <taxon>Bifidobacteriales</taxon>
        <taxon>Bifidobacteriaceae</taxon>
        <taxon>Bifidobacterium</taxon>
    </lineage>
</organism>
<feature type="compositionally biased region" description="Basic and acidic residues" evidence="1">
    <location>
        <begin position="38"/>
        <end position="59"/>
    </location>
</feature>
<name>A0A6L4X1Q5_9BIFI</name>
<protein>
    <submittedName>
        <fullName evidence="2">Uncharacterized protein</fullName>
    </submittedName>
</protein>
<accession>A0A6L4X1Q5</accession>
<dbReference type="Proteomes" id="UP000482084">
    <property type="component" value="Unassembled WGS sequence"/>
</dbReference>
<proteinExistence type="predicted"/>
<dbReference type="EMBL" id="WBSM01000002">
    <property type="protein sequence ID" value="KAB8288562.1"/>
    <property type="molecule type" value="Genomic_DNA"/>
</dbReference>
<evidence type="ECO:0000256" key="1">
    <source>
        <dbReference type="SAM" id="MobiDB-lite"/>
    </source>
</evidence>
<feature type="region of interest" description="Disordered" evidence="1">
    <location>
        <begin position="1"/>
        <end position="118"/>
    </location>
</feature>
<gene>
    <name evidence="2" type="ORF">DSM100688_0564</name>
</gene>